<dbReference type="NCBIfam" id="TIGR03024">
    <property type="entry name" value="arch_PEF_CTERM"/>
    <property type="match status" value="1"/>
</dbReference>
<dbReference type="OrthoDB" id="142332at2157"/>
<keyword evidence="1" id="KW-0812">Transmembrane</keyword>
<keyword evidence="1" id="KW-1133">Transmembrane helix</keyword>
<evidence type="ECO:0000313" key="4">
    <source>
        <dbReference type="Proteomes" id="UP000199259"/>
    </source>
</evidence>
<evidence type="ECO:0000259" key="2">
    <source>
        <dbReference type="Pfam" id="PF26596"/>
    </source>
</evidence>
<feature type="domain" description="PEF-CTERM protein sorting" evidence="2">
    <location>
        <begin position="143"/>
        <end position="167"/>
    </location>
</feature>
<name>A0A7Z7FC99_9EURY</name>
<protein>
    <submittedName>
        <fullName evidence="3">PEF-CTERM protein sorting domain-containing protein</fullName>
    </submittedName>
</protein>
<dbReference type="Proteomes" id="UP000199259">
    <property type="component" value="Unassembled WGS sequence"/>
</dbReference>
<organism evidence="3 4">
    <name type="scientific">Methanolobus vulcani</name>
    <dbReference type="NCBI Taxonomy" id="38026"/>
    <lineage>
        <taxon>Archaea</taxon>
        <taxon>Methanobacteriati</taxon>
        <taxon>Methanobacteriota</taxon>
        <taxon>Stenosarchaea group</taxon>
        <taxon>Methanomicrobia</taxon>
        <taxon>Methanosarcinales</taxon>
        <taxon>Methanosarcinaceae</taxon>
        <taxon>Methanolobus</taxon>
    </lineage>
</organism>
<proteinExistence type="predicted"/>
<comment type="caution">
    <text evidence="3">The sequence shown here is derived from an EMBL/GenBank/DDBJ whole genome shotgun (WGS) entry which is preliminary data.</text>
</comment>
<dbReference type="InterPro" id="IPR017474">
    <property type="entry name" value="PEF_CTERM_C"/>
</dbReference>
<reference evidence="3 4" key="1">
    <citation type="submission" date="2016-10" db="EMBL/GenBank/DDBJ databases">
        <authorList>
            <person name="Varghese N."/>
            <person name="Submissions S."/>
        </authorList>
    </citation>
    <scope>NUCLEOTIDE SEQUENCE [LARGE SCALE GENOMIC DNA]</scope>
    <source>
        <strain evidence="3 4">PL 12/M</strain>
    </source>
</reference>
<keyword evidence="4" id="KW-1185">Reference proteome</keyword>
<feature type="transmembrane region" description="Helical" evidence="1">
    <location>
        <begin position="146"/>
        <end position="163"/>
    </location>
</feature>
<evidence type="ECO:0000313" key="3">
    <source>
        <dbReference type="EMBL" id="SDF64511.1"/>
    </source>
</evidence>
<dbReference type="AlphaFoldDB" id="A0A7Z7FC99"/>
<dbReference type="Pfam" id="PF26596">
    <property type="entry name" value="PEF-CTERM_ARCH"/>
    <property type="match status" value="1"/>
</dbReference>
<accession>A0A7Z7FC99</accession>
<sequence>MKKILIVFAMCALLVGVASAEPYDANIWNAAGTAAAPNPIVIHPGETLTFSYHGVNFAADNQVLPYYSEVVAVSGGAVDTDMTVTISKANFEPGTADPYTDVGVIQITLDANAPATGQWRVTVGAGEDAVTKDVGSAARNFLIPEFPTIALPVAAILGLAFFIQRRKQE</sequence>
<keyword evidence="1" id="KW-0472">Membrane</keyword>
<dbReference type="RefSeq" id="WP_091709258.1">
    <property type="nucleotide sequence ID" value="NZ_FNCA01000003.1"/>
</dbReference>
<gene>
    <name evidence="3" type="ORF">SAMN04488589_0999</name>
</gene>
<dbReference type="EMBL" id="FNCA01000003">
    <property type="protein sequence ID" value="SDF64511.1"/>
    <property type="molecule type" value="Genomic_DNA"/>
</dbReference>
<evidence type="ECO:0000256" key="1">
    <source>
        <dbReference type="SAM" id="Phobius"/>
    </source>
</evidence>